<dbReference type="Proteomes" id="UP001558652">
    <property type="component" value="Unassembled WGS sequence"/>
</dbReference>
<feature type="transmembrane region" description="Helical" evidence="2">
    <location>
        <begin position="62"/>
        <end position="83"/>
    </location>
</feature>
<keyword evidence="2" id="KW-1133">Transmembrane helix</keyword>
<keyword evidence="2" id="KW-0812">Transmembrane</keyword>
<keyword evidence="2" id="KW-0472">Membrane</keyword>
<dbReference type="AlphaFoldDB" id="A0ABD0Y3T6"/>
<organism evidence="3 4">
    <name type="scientific">Ranatra chinensis</name>
    <dbReference type="NCBI Taxonomy" id="642074"/>
    <lineage>
        <taxon>Eukaryota</taxon>
        <taxon>Metazoa</taxon>
        <taxon>Ecdysozoa</taxon>
        <taxon>Arthropoda</taxon>
        <taxon>Hexapoda</taxon>
        <taxon>Insecta</taxon>
        <taxon>Pterygota</taxon>
        <taxon>Neoptera</taxon>
        <taxon>Paraneoptera</taxon>
        <taxon>Hemiptera</taxon>
        <taxon>Heteroptera</taxon>
        <taxon>Panheteroptera</taxon>
        <taxon>Nepomorpha</taxon>
        <taxon>Nepidae</taxon>
        <taxon>Ranatrinae</taxon>
        <taxon>Ranatra</taxon>
    </lineage>
</organism>
<accession>A0ABD0Y3T6</accession>
<evidence type="ECO:0000256" key="1">
    <source>
        <dbReference type="SAM" id="MobiDB-lite"/>
    </source>
</evidence>
<feature type="region of interest" description="Disordered" evidence="1">
    <location>
        <begin position="184"/>
        <end position="239"/>
    </location>
</feature>
<protein>
    <submittedName>
        <fullName evidence="3">Uncharacterized protein</fullName>
    </submittedName>
</protein>
<comment type="caution">
    <text evidence="3">The sequence shown here is derived from an EMBL/GenBank/DDBJ whole genome shotgun (WGS) entry which is preliminary data.</text>
</comment>
<dbReference type="EMBL" id="JBFDAA010000016">
    <property type="protein sequence ID" value="KAL1117355.1"/>
    <property type="molecule type" value="Genomic_DNA"/>
</dbReference>
<evidence type="ECO:0000313" key="3">
    <source>
        <dbReference type="EMBL" id="KAL1117355.1"/>
    </source>
</evidence>
<evidence type="ECO:0000313" key="4">
    <source>
        <dbReference type="Proteomes" id="UP001558652"/>
    </source>
</evidence>
<evidence type="ECO:0000256" key="2">
    <source>
        <dbReference type="SAM" id="Phobius"/>
    </source>
</evidence>
<sequence>MSYDTNSTAEDGDSAEKETDHVAQCWILSLHSWFKEEASLLFFRWPLGLGGGLCRSRLRAPACGPTSLALGAFFFAAVLYLPMPGVDQKREKVWLDELPLSVSISDDPSSTVAISRNRELKARDVRPRQGTRAGLDGGRSGACRWVPSKRSRGTHAAAQRAFVEVVRLHRGPCLQHPGLNSAEGGIGGWESLPSPNDPGIDGRAVVPTSADDSTPRKRDRGCSIPPGRPGRRCTGTRGS</sequence>
<proteinExistence type="predicted"/>
<reference evidence="3 4" key="1">
    <citation type="submission" date="2024-07" db="EMBL/GenBank/DDBJ databases">
        <title>Chromosome-level genome assembly of the water stick insect Ranatra chinensis (Heteroptera: Nepidae).</title>
        <authorList>
            <person name="Liu X."/>
        </authorList>
    </citation>
    <scope>NUCLEOTIDE SEQUENCE [LARGE SCALE GENOMIC DNA]</scope>
    <source>
        <strain evidence="3">Cailab_2021Rc</strain>
        <tissue evidence="3">Muscle</tissue>
    </source>
</reference>
<gene>
    <name evidence="3" type="ORF">AAG570_004681</name>
</gene>
<name>A0ABD0Y3T6_9HEMI</name>
<keyword evidence="4" id="KW-1185">Reference proteome</keyword>